<dbReference type="PANTHER" id="PTHR31902">
    <property type="entry name" value="ACTIN PATCHES DISTAL PROTEIN 1"/>
    <property type="match status" value="1"/>
</dbReference>
<gene>
    <name evidence="2" type="ORF">BDZ90DRAFT_257342</name>
</gene>
<dbReference type="GeneID" id="37029767"/>
<sequence>MAMQSSSVTPSSLRAISSLAQPPASLSPPQCRPPLPPRRRQLSTSCASRNQAHPSASSSSLAQKYNTGTYDPLPALDASGQIPHAPYDQSPLALSSPEYPKGHIVLHPYTQPRPQDTWPASIDAVCPLYVELGKRIKSDLEGWGLSFSEGDARATEAYSRRQAGKELELRFPAWDSLTSKLERPTPGHETEQEEFLLHLYTGNGKHAVLGPYSLRTLPSSPGRLAAAVESALETAPLPSARYGPKNGVAEEAHIYICTHGSRDCRCGVVGGELLLSLQAAVRKHQLTTLQASSPGSPPPKRVKVYPISHIGGHKFAGNALVYPHGDWYGNLRPSDSPLLLRAALAPSTSRHDLTDQRERLVHWPRWRGRIGVGKERMQKVWDEWGGGSVQSAIVTPARRGARRGPPATSSPPPPPPPAVEEQPAPTPAAADPIMIPFRNHSGTVTLLSANLGETLKDVARRHNVEEIEATCDGKCECATCHAYLVQPAAATTATTKEGEELSEVDLNDEKSVPGKELMPEPSDEEMDMLDYAISRKPSSRLTCQVKVTLELVDWVRTKGGRVQLSRY</sequence>
<dbReference type="InterPro" id="IPR012675">
    <property type="entry name" value="Beta-grasp_dom_sf"/>
</dbReference>
<keyword evidence="3" id="KW-1185">Reference proteome</keyword>
<feature type="region of interest" description="Disordered" evidence="1">
    <location>
        <begin position="75"/>
        <end position="94"/>
    </location>
</feature>
<dbReference type="Gene3D" id="3.10.20.30">
    <property type="match status" value="1"/>
</dbReference>
<feature type="compositionally biased region" description="Low complexity" evidence="1">
    <location>
        <begin position="17"/>
        <end position="29"/>
    </location>
</feature>
<feature type="region of interest" description="Disordered" evidence="1">
    <location>
        <begin position="397"/>
        <end position="433"/>
    </location>
</feature>
<reference evidence="2 3" key="1">
    <citation type="journal article" date="2018" name="Mol. Biol. Evol.">
        <title>Broad Genomic Sampling Reveals a Smut Pathogenic Ancestry of the Fungal Clade Ustilaginomycotina.</title>
        <authorList>
            <person name="Kijpornyongpan T."/>
            <person name="Mondo S.J."/>
            <person name="Barry K."/>
            <person name="Sandor L."/>
            <person name="Lee J."/>
            <person name="Lipzen A."/>
            <person name="Pangilinan J."/>
            <person name="LaButti K."/>
            <person name="Hainaut M."/>
            <person name="Henrissat B."/>
            <person name="Grigoriev I.V."/>
            <person name="Spatafora J.W."/>
            <person name="Aime M.C."/>
        </authorList>
    </citation>
    <scope>NUCLEOTIDE SEQUENCE [LARGE SCALE GENOMIC DNA]</scope>
    <source>
        <strain evidence="2 3">MCA 5214</strain>
    </source>
</reference>
<feature type="region of interest" description="Disordered" evidence="1">
    <location>
        <begin position="1"/>
        <end position="68"/>
    </location>
</feature>
<dbReference type="AlphaFoldDB" id="A0A316V479"/>
<evidence type="ECO:0000256" key="1">
    <source>
        <dbReference type="SAM" id="MobiDB-lite"/>
    </source>
</evidence>
<dbReference type="CDD" id="cd03062">
    <property type="entry name" value="TRX_Fd_Sucrase"/>
    <property type="match status" value="1"/>
</dbReference>
<feature type="compositionally biased region" description="Polar residues" evidence="1">
    <location>
        <begin position="1"/>
        <end position="15"/>
    </location>
</feature>
<dbReference type="STRING" id="1569628.A0A316V479"/>
<dbReference type="InterPro" id="IPR036249">
    <property type="entry name" value="Thioredoxin-like_sf"/>
</dbReference>
<evidence type="ECO:0000313" key="3">
    <source>
        <dbReference type="Proteomes" id="UP000245884"/>
    </source>
</evidence>
<dbReference type="SUPFAM" id="SSF54292">
    <property type="entry name" value="2Fe-2S ferredoxin-like"/>
    <property type="match status" value="1"/>
</dbReference>
<feature type="compositionally biased region" description="Low complexity" evidence="1">
    <location>
        <begin position="419"/>
        <end position="432"/>
    </location>
</feature>
<dbReference type="PANTHER" id="PTHR31902:SF14">
    <property type="entry name" value="ACTIN PATCHES DISTAL PROTEIN 1"/>
    <property type="match status" value="1"/>
</dbReference>
<dbReference type="InterPro" id="IPR036010">
    <property type="entry name" value="2Fe-2S_ferredoxin-like_sf"/>
</dbReference>
<proteinExistence type="predicted"/>
<dbReference type="Gene3D" id="3.40.30.10">
    <property type="entry name" value="Glutaredoxin"/>
    <property type="match status" value="1"/>
</dbReference>
<dbReference type="SUPFAM" id="SSF52833">
    <property type="entry name" value="Thioredoxin-like"/>
    <property type="match status" value="1"/>
</dbReference>
<name>A0A316V479_9BASI</name>
<dbReference type="RefSeq" id="XP_025364867.1">
    <property type="nucleotide sequence ID" value="XM_025507944.1"/>
</dbReference>
<dbReference type="EMBL" id="KZ819662">
    <property type="protein sequence ID" value="PWN30255.1"/>
    <property type="molecule type" value="Genomic_DNA"/>
</dbReference>
<dbReference type="Pfam" id="PF06999">
    <property type="entry name" value="Suc_Fer-like"/>
    <property type="match status" value="1"/>
</dbReference>
<dbReference type="OrthoDB" id="10253744at2759"/>
<organism evidence="2 3">
    <name type="scientific">Jaminaea rosea</name>
    <dbReference type="NCBI Taxonomy" id="1569628"/>
    <lineage>
        <taxon>Eukaryota</taxon>
        <taxon>Fungi</taxon>
        <taxon>Dikarya</taxon>
        <taxon>Basidiomycota</taxon>
        <taxon>Ustilaginomycotina</taxon>
        <taxon>Exobasidiomycetes</taxon>
        <taxon>Microstromatales</taxon>
        <taxon>Microstromatales incertae sedis</taxon>
        <taxon>Jaminaea</taxon>
    </lineage>
</organism>
<feature type="compositionally biased region" description="Pro residues" evidence="1">
    <location>
        <begin position="408"/>
        <end position="418"/>
    </location>
</feature>
<dbReference type="GO" id="GO:0051536">
    <property type="term" value="F:iron-sulfur cluster binding"/>
    <property type="evidence" value="ECO:0007669"/>
    <property type="project" value="InterPro"/>
</dbReference>
<dbReference type="InterPro" id="IPR009737">
    <property type="entry name" value="Aim32/Apd1-like"/>
</dbReference>
<feature type="compositionally biased region" description="Polar residues" evidence="1">
    <location>
        <begin position="44"/>
        <end position="68"/>
    </location>
</feature>
<protein>
    <submittedName>
        <fullName evidence="2">Uncharacterized protein</fullName>
    </submittedName>
</protein>
<dbReference type="Proteomes" id="UP000245884">
    <property type="component" value="Unassembled WGS sequence"/>
</dbReference>
<accession>A0A316V479</accession>
<evidence type="ECO:0000313" key="2">
    <source>
        <dbReference type="EMBL" id="PWN30255.1"/>
    </source>
</evidence>